<name>B3RLM2_TRIAD</name>
<proteinExistence type="inferred from homology"/>
<dbReference type="Pfam" id="PF06991">
    <property type="entry name" value="MFAP1"/>
    <property type="match status" value="1"/>
</dbReference>
<dbReference type="AlphaFoldDB" id="B3RLM2"/>
<dbReference type="KEGG" id="tad:TRIADDRAFT_7634"/>
<gene>
    <name evidence="4" type="ORF">TRIADDRAFT_7634</name>
</gene>
<dbReference type="InterPro" id="IPR033194">
    <property type="entry name" value="MFAP1"/>
</dbReference>
<reference evidence="4 5" key="1">
    <citation type="journal article" date="2008" name="Nature">
        <title>The Trichoplax genome and the nature of placozoans.</title>
        <authorList>
            <person name="Srivastava M."/>
            <person name="Begovic E."/>
            <person name="Chapman J."/>
            <person name="Putnam N.H."/>
            <person name="Hellsten U."/>
            <person name="Kawashima T."/>
            <person name="Kuo A."/>
            <person name="Mitros T."/>
            <person name="Salamov A."/>
            <person name="Carpenter M.L."/>
            <person name="Signorovitch A.Y."/>
            <person name="Moreno M.A."/>
            <person name="Kamm K."/>
            <person name="Grimwood J."/>
            <person name="Schmutz J."/>
            <person name="Shapiro H."/>
            <person name="Grigoriev I.V."/>
            <person name="Buss L.W."/>
            <person name="Schierwater B."/>
            <person name="Dellaporta S.L."/>
            <person name="Rokhsar D.S."/>
        </authorList>
    </citation>
    <scope>NUCLEOTIDE SEQUENCE [LARGE SCALE GENOMIC DNA]</scope>
    <source>
        <strain evidence="4 5">Grell-BS-1999</strain>
    </source>
</reference>
<dbReference type="InParanoid" id="B3RLM2"/>
<dbReference type="InterPro" id="IPR009730">
    <property type="entry name" value="MFAP1_C"/>
</dbReference>
<dbReference type="EMBL" id="DS985241">
    <property type="protein sequence ID" value="EDV28806.1"/>
    <property type="molecule type" value="Genomic_DNA"/>
</dbReference>
<dbReference type="GeneID" id="6749970"/>
<organism evidence="4 5">
    <name type="scientific">Trichoplax adhaerens</name>
    <name type="common">Trichoplax reptans</name>
    <dbReference type="NCBI Taxonomy" id="10228"/>
    <lineage>
        <taxon>Eukaryota</taxon>
        <taxon>Metazoa</taxon>
        <taxon>Placozoa</taxon>
        <taxon>Uniplacotomia</taxon>
        <taxon>Trichoplacea</taxon>
        <taxon>Trichoplacidae</taxon>
        <taxon>Trichoplax</taxon>
    </lineage>
</organism>
<accession>B3RLM2</accession>
<feature type="non-terminal residue" evidence="4">
    <location>
        <position position="145"/>
    </location>
</feature>
<sequence length="145" mass="17506">ELNRIKKDRDEREQREKEKQELERIRNMTDEERRLEFLKNPKLQVNKGPKGRYKFLQKYYHKGAFFMDDEDNLYKRDYAEPTLEDHFDKTILPKVMQVKHFGRSGRTKYTHLVDQDTTDASSAWAQESAINHKFYYSKAAGRKNL</sequence>
<dbReference type="Proteomes" id="UP000009022">
    <property type="component" value="Unassembled WGS sequence"/>
</dbReference>
<evidence type="ECO:0000313" key="5">
    <source>
        <dbReference type="Proteomes" id="UP000009022"/>
    </source>
</evidence>
<dbReference type="PANTHER" id="PTHR15327">
    <property type="entry name" value="MICROFIBRIL-ASSOCIATED PROTEIN"/>
    <property type="match status" value="1"/>
</dbReference>
<evidence type="ECO:0000256" key="2">
    <source>
        <dbReference type="SAM" id="MobiDB-lite"/>
    </source>
</evidence>
<feature type="region of interest" description="Disordered" evidence="2">
    <location>
        <begin position="1"/>
        <end position="25"/>
    </location>
</feature>
<evidence type="ECO:0000313" key="4">
    <source>
        <dbReference type="EMBL" id="EDV28806.1"/>
    </source>
</evidence>
<evidence type="ECO:0000259" key="3">
    <source>
        <dbReference type="Pfam" id="PF06991"/>
    </source>
</evidence>
<protein>
    <recommendedName>
        <fullName evidence="3">Micro-fibrillar-associated protein 1 C-terminal domain-containing protein</fullName>
    </recommendedName>
</protein>
<dbReference type="OrthoDB" id="1111734at2759"/>
<dbReference type="PhylomeDB" id="B3RLM2"/>
<feature type="non-terminal residue" evidence="4">
    <location>
        <position position="1"/>
    </location>
</feature>
<comment type="similarity">
    <text evidence="1">Belongs to the MFAP1 family.</text>
</comment>
<evidence type="ECO:0000256" key="1">
    <source>
        <dbReference type="ARBA" id="ARBA00008155"/>
    </source>
</evidence>
<dbReference type="eggNOG" id="KOG1425">
    <property type="taxonomic scope" value="Eukaryota"/>
</dbReference>
<dbReference type="HOGENOM" id="CLU_1791782_0_0_1"/>
<keyword evidence="5" id="KW-1185">Reference proteome</keyword>
<dbReference type="STRING" id="10228.B3RLM2"/>
<dbReference type="CTD" id="6749970"/>
<dbReference type="RefSeq" id="XP_002108008.1">
    <property type="nucleotide sequence ID" value="XM_002107972.1"/>
</dbReference>
<feature type="domain" description="Micro-fibrillar-associated protein 1 C-terminal" evidence="3">
    <location>
        <begin position="1"/>
        <end position="117"/>
    </location>
</feature>